<feature type="domain" description="DUF4232" evidence="3">
    <location>
        <begin position="136"/>
        <end position="258"/>
    </location>
</feature>
<keyword evidence="2" id="KW-0732">Signal</keyword>
<name>A0ABV4UNV4_9MICC</name>
<protein>
    <submittedName>
        <fullName evidence="4">DUF4232 domain-containing protein</fullName>
    </submittedName>
</protein>
<dbReference type="Pfam" id="PF14016">
    <property type="entry name" value="DUF4232"/>
    <property type="match status" value="1"/>
</dbReference>
<evidence type="ECO:0000259" key="3">
    <source>
        <dbReference type="Pfam" id="PF14016"/>
    </source>
</evidence>
<gene>
    <name evidence="4" type="ORF">ACETWP_10245</name>
</gene>
<feature type="region of interest" description="Disordered" evidence="1">
    <location>
        <begin position="29"/>
        <end position="134"/>
    </location>
</feature>
<keyword evidence="5" id="KW-1185">Reference proteome</keyword>
<evidence type="ECO:0000256" key="1">
    <source>
        <dbReference type="SAM" id="MobiDB-lite"/>
    </source>
</evidence>
<evidence type="ECO:0000256" key="2">
    <source>
        <dbReference type="SAM" id="SignalP"/>
    </source>
</evidence>
<sequence length="269" mass="25242">MNRRTRPAVATALLLPALALTGCGGPWWSGDPAAADSTPAGSSSSGATPSGTPGAGAAPDGAAPVSGAPASAAAPPTGAGSQGSTSAGPVSPAPSGRASATAGTPSSPSLSAPAPSSPAASVPPASVPAAGEPAPCSAPDLEIAVVDTGGSADAGGVSRQLTVANPGADCTISGFPVITYQSAPGKIVGAPAGHFGEPGPATILGSGQMTTVALREQQAGKYGPDCRATDVPLLAVALADGGATAYLDRPATACASTAIELLQTGPYDS</sequence>
<reference evidence="4 5" key="1">
    <citation type="submission" date="2024-09" db="EMBL/GenBank/DDBJ databases">
        <authorList>
            <person name="Salinas-Garcia M.A."/>
            <person name="Prieme A."/>
        </authorList>
    </citation>
    <scope>NUCLEOTIDE SEQUENCE [LARGE SCALE GENOMIC DNA]</scope>
    <source>
        <strain evidence="4 5">DSM 21081</strain>
    </source>
</reference>
<evidence type="ECO:0000313" key="4">
    <source>
        <dbReference type="EMBL" id="MFB0834966.1"/>
    </source>
</evidence>
<dbReference type="RefSeq" id="WP_373972140.1">
    <property type="nucleotide sequence ID" value="NZ_JBHDLJ010000007.1"/>
</dbReference>
<organism evidence="4 5">
    <name type="scientific">Arthrobacter halodurans</name>
    <dbReference type="NCBI Taxonomy" id="516699"/>
    <lineage>
        <taxon>Bacteria</taxon>
        <taxon>Bacillati</taxon>
        <taxon>Actinomycetota</taxon>
        <taxon>Actinomycetes</taxon>
        <taxon>Micrococcales</taxon>
        <taxon>Micrococcaceae</taxon>
        <taxon>Arthrobacter</taxon>
    </lineage>
</organism>
<feature type="signal peptide" evidence="2">
    <location>
        <begin position="1"/>
        <end position="19"/>
    </location>
</feature>
<proteinExistence type="predicted"/>
<feature type="chain" id="PRO_5046161811" evidence="2">
    <location>
        <begin position="20"/>
        <end position="269"/>
    </location>
</feature>
<feature type="compositionally biased region" description="Low complexity" evidence="1">
    <location>
        <begin position="98"/>
        <end position="134"/>
    </location>
</feature>
<dbReference type="InterPro" id="IPR025326">
    <property type="entry name" value="DUF4232"/>
</dbReference>
<comment type="caution">
    <text evidence="4">The sequence shown here is derived from an EMBL/GenBank/DDBJ whole genome shotgun (WGS) entry which is preliminary data.</text>
</comment>
<accession>A0ABV4UNV4</accession>
<dbReference type="Proteomes" id="UP001575652">
    <property type="component" value="Unassembled WGS sequence"/>
</dbReference>
<feature type="compositionally biased region" description="Low complexity" evidence="1">
    <location>
        <begin position="29"/>
        <end position="89"/>
    </location>
</feature>
<dbReference type="EMBL" id="JBHDLJ010000007">
    <property type="protein sequence ID" value="MFB0834966.1"/>
    <property type="molecule type" value="Genomic_DNA"/>
</dbReference>
<evidence type="ECO:0000313" key="5">
    <source>
        <dbReference type="Proteomes" id="UP001575652"/>
    </source>
</evidence>
<dbReference type="PROSITE" id="PS51257">
    <property type="entry name" value="PROKAR_LIPOPROTEIN"/>
    <property type="match status" value="1"/>
</dbReference>